<evidence type="ECO:0000256" key="3">
    <source>
        <dbReference type="ARBA" id="ARBA00023163"/>
    </source>
</evidence>
<dbReference type="PANTHER" id="PTHR44846">
    <property type="entry name" value="MANNOSYL-D-GLYCERATE TRANSPORT/METABOLISM SYSTEM REPRESSOR MNGR-RELATED"/>
    <property type="match status" value="1"/>
</dbReference>
<dbReference type="SMART" id="SM00866">
    <property type="entry name" value="UTRA"/>
    <property type="match status" value="1"/>
</dbReference>
<dbReference type="Gene3D" id="3.40.1410.10">
    <property type="entry name" value="Chorismate lyase-like"/>
    <property type="match status" value="1"/>
</dbReference>
<dbReference type="Pfam" id="PF07702">
    <property type="entry name" value="UTRA"/>
    <property type="match status" value="1"/>
</dbReference>
<dbReference type="Pfam" id="PF00392">
    <property type="entry name" value="GntR"/>
    <property type="match status" value="1"/>
</dbReference>
<dbReference type="PROSITE" id="PS50949">
    <property type="entry name" value="HTH_GNTR"/>
    <property type="match status" value="1"/>
</dbReference>
<dbReference type="AlphaFoldDB" id="A0A7V7G1S3"/>
<evidence type="ECO:0000313" key="6">
    <source>
        <dbReference type="EMBL" id="KAA0012913.1"/>
    </source>
</evidence>
<dbReference type="SUPFAM" id="SSF46785">
    <property type="entry name" value="Winged helix' DNA-binding domain"/>
    <property type="match status" value="1"/>
</dbReference>
<proteinExistence type="predicted"/>
<dbReference type="InterPro" id="IPR036388">
    <property type="entry name" value="WH-like_DNA-bd_sf"/>
</dbReference>
<dbReference type="InterPro" id="IPR000524">
    <property type="entry name" value="Tscrpt_reg_HTH_GntR"/>
</dbReference>
<feature type="region of interest" description="Disordered" evidence="4">
    <location>
        <begin position="1"/>
        <end position="32"/>
    </location>
</feature>
<dbReference type="GO" id="GO:0003677">
    <property type="term" value="F:DNA binding"/>
    <property type="evidence" value="ECO:0007669"/>
    <property type="project" value="UniProtKB-KW"/>
</dbReference>
<dbReference type="EMBL" id="VTPY01000003">
    <property type="protein sequence ID" value="KAA0012913.1"/>
    <property type="molecule type" value="Genomic_DNA"/>
</dbReference>
<dbReference type="PANTHER" id="PTHR44846:SF1">
    <property type="entry name" value="MANNOSYL-D-GLYCERATE TRANSPORT_METABOLISM SYSTEM REPRESSOR MNGR-RELATED"/>
    <property type="match status" value="1"/>
</dbReference>
<evidence type="ECO:0000256" key="2">
    <source>
        <dbReference type="ARBA" id="ARBA00023125"/>
    </source>
</evidence>
<evidence type="ECO:0000313" key="7">
    <source>
        <dbReference type="Proteomes" id="UP000486760"/>
    </source>
</evidence>
<evidence type="ECO:0000259" key="5">
    <source>
        <dbReference type="PROSITE" id="PS50949"/>
    </source>
</evidence>
<keyword evidence="2" id="KW-0238">DNA-binding</keyword>
<evidence type="ECO:0000256" key="4">
    <source>
        <dbReference type="SAM" id="MobiDB-lite"/>
    </source>
</evidence>
<dbReference type="SMART" id="SM00345">
    <property type="entry name" value="HTH_GNTR"/>
    <property type="match status" value="1"/>
</dbReference>
<dbReference type="RefSeq" id="WP_149327867.1">
    <property type="nucleotide sequence ID" value="NZ_VTPY01000003.1"/>
</dbReference>
<dbReference type="PRINTS" id="PR00035">
    <property type="entry name" value="HTHGNTR"/>
</dbReference>
<dbReference type="GO" id="GO:0003700">
    <property type="term" value="F:DNA-binding transcription factor activity"/>
    <property type="evidence" value="ECO:0007669"/>
    <property type="project" value="InterPro"/>
</dbReference>
<protein>
    <submittedName>
        <fullName evidence="6">GntR family transcriptional regulator</fullName>
    </submittedName>
</protein>
<name>A0A7V7G1S3_9GAMM</name>
<feature type="domain" description="HTH gntR-type" evidence="5">
    <location>
        <begin position="36"/>
        <end position="104"/>
    </location>
</feature>
<keyword evidence="7" id="KW-1185">Reference proteome</keyword>
<evidence type="ECO:0000256" key="1">
    <source>
        <dbReference type="ARBA" id="ARBA00023015"/>
    </source>
</evidence>
<comment type="caution">
    <text evidence="6">The sequence shown here is derived from an EMBL/GenBank/DDBJ whole genome shotgun (WGS) entry which is preliminary data.</text>
</comment>
<sequence>MSESRQPGNSRNTNSKGGAVADLSKRQLRRHASDPWPKHHRVYLVLRQAILEGHYTSEQPLPNEIALSEQFQVSRITVRKAMERLDREGLVVRYRGKGTFPVASNEASPVQASISGVIENLIAMGLKTDVKVIDFGYVAATAEVAQALDVLPGALVQKATRIRSHRELPFSLLVTYVPEPIGRTFSESDLASQPLLLLLERGGAKVTRAEQTITAKLATPSQAGLLDMEPGDALLCIRRTVFAEDDCPVEYIEGFYRPDTYEHQMSLGRKTRDDKRFWEA</sequence>
<reference evidence="6 7" key="1">
    <citation type="submission" date="2019-08" db="EMBL/GenBank/DDBJ databases">
        <title>Bioinformatics analysis of the strain L3 and L5.</title>
        <authorList>
            <person name="Li X."/>
        </authorList>
    </citation>
    <scope>NUCLEOTIDE SEQUENCE [LARGE SCALE GENOMIC DNA]</scope>
    <source>
        <strain evidence="6 7">L5</strain>
    </source>
</reference>
<keyword evidence="1" id="KW-0805">Transcription regulation</keyword>
<dbReference type="InterPro" id="IPR028978">
    <property type="entry name" value="Chorismate_lyase_/UTRA_dom_sf"/>
</dbReference>
<dbReference type="InterPro" id="IPR011663">
    <property type="entry name" value="UTRA"/>
</dbReference>
<feature type="compositionally biased region" description="Polar residues" evidence="4">
    <location>
        <begin position="1"/>
        <end position="16"/>
    </location>
</feature>
<gene>
    <name evidence="6" type="ORF">F0A17_08260</name>
</gene>
<dbReference type="InterPro" id="IPR036390">
    <property type="entry name" value="WH_DNA-bd_sf"/>
</dbReference>
<dbReference type="Proteomes" id="UP000486760">
    <property type="component" value="Unassembled WGS sequence"/>
</dbReference>
<accession>A0A7V7G1S3</accession>
<dbReference type="InterPro" id="IPR050679">
    <property type="entry name" value="Bact_HTH_transcr_reg"/>
</dbReference>
<dbReference type="GO" id="GO:0045892">
    <property type="term" value="P:negative regulation of DNA-templated transcription"/>
    <property type="evidence" value="ECO:0007669"/>
    <property type="project" value="TreeGrafter"/>
</dbReference>
<dbReference type="SUPFAM" id="SSF64288">
    <property type="entry name" value="Chorismate lyase-like"/>
    <property type="match status" value="1"/>
</dbReference>
<dbReference type="Gene3D" id="1.10.10.10">
    <property type="entry name" value="Winged helix-like DNA-binding domain superfamily/Winged helix DNA-binding domain"/>
    <property type="match status" value="1"/>
</dbReference>
<keyword evidence="3" id="KW-0804">Transcription</keyword>
<organism evidence="6 7">
    <name type="scientific">Billgrantia pellis</name>
    <dbReference type="NCBI Taxonomy" id="2606936"/>
    <lineage>
        <taxon>Bacteria</taxon>
        <taxon>Pseudomonadati</taxon>
        <taxon>Pseudomonadota</taxon>
        <taxon>Gammaproteobacteria</taxon>
        <taxon>Oceanospirillales</taxon>
        <taxon>Halomonadaceae</taxon>
        <taxon>Billgrantia</taxon>
    </lineage>
</organism>
<dbReference type="CDD" id="cd07377">
    <property type="entry name" value="WHTH_GntR"/>
    <property type="match status" value="1"/>
</dbReference>